<dbReference type="AlphaFoldDB" id="A0A0G9K895"/>
<gene>
    <name evidence="10" type="ORF">AA20_00040</name>
</gene>
<feature type="domain" description="Response regulatory" evidence="8">
    <location>
        <begin position="2"/>
        <end position="115"/>
    </location>
</feature>
<name>A0A0G9K895_9BACT</name>
<dbReference type="GO" id="GO:0006355">
    <property type="term" value="P:regulation of DNA-templated transcription"/>
    <property type="evidence" value="ECO:0007669"/>
    <property type="project" value="InterPro"/>
</dbReference>
<dbReference type="InterPro" id="IPR036388">
    <property type="entry name" value="WH-like_DNA-bd_sf"/>
</dbReference>
<dbReference type="Proteomes" id="UP000035514">
    <property type="component" value="Unassembled WGS sequence"/>
</dbReference>
<evidence type="ECO:0000313" key="10">
    <source>
        <dbReference type="EMBL" id="KLE02754.1"/>
    </source>
</evidence>
<dbReference type="GO" id="GO:0000156">
    <property type="term" value="F:phosphorelay response regulator activity"/>
    <property type="evidence" value="ECO:0007669"/>
    <property type="project" value="TreeGrafter"/>
</dbReference>
<dbReference type="PATRIC" id="fig|1447256.3.peg.8"/>
<dbReference type="InterPro" id="IPR001867">
    <property type="entry name" value="OmpR/PhoB-type_DNA-bd"/>
</dbReference>
<dbReference type="Gene3D" id="1.10.10.10">
    <property type="entry name" value="Winged helix-like DNA-binding domain superfamily/Winged helix DNA-binding domain"/>
    <property type="match status" value="1"/>
</dbReference>
<evidence type="ECO:0000259" key="9">
    <source>
        <dbReference type="PROSITE" id="PS51755"/>
    </source>
</evidence>
<accession>A0A0G9K895</accession>
<evidence type="ECO:0000256" key="4">
    <source>
        <dbReference type="ARBA" id="ARBA00023125"/>
    </source>
</evidence>
<dbReference type="GO" id="GO:0000976">
    <property type="term" value="F:transcription cis-regulatory region binding"/>
    <property type="evidence" value="ECO:0007669"/>
    <property type="project" value="TreeGrafter"/>
</dbReference>
<proteinExistence type="predicted"/>
<dbReference type="SMART" id="SM00862">
    <property type="entry name" value="Trans_reg_C"/>
    <property type="match status" value="1"/>
</dbReference>
<evidence type="ECO:0000313" key="11">
    <source>
        <dbReference type="Proteomes" id="UP000035514"/>
    </source>
</evidence>
<dbReference type="SUPFAM" id="SSF52172">
    <property type="entry name" value="CheY-like"/>
    <property type="match status" value="1"/>
</dbReference>
<evidence type="ECO:0000259" key="8">
    <source>
        <dbReference type="PROSITE" id="PS50110"/>
    </source>
</evidence>
<protein>
    <submittedName>
        <fullName evidence="10">Regulator</fullName>
    </submittedName>
</protein>
<evidence type="ECO:0000256" key="7">
    <source>
        <dbReference type="PROSITE-ProRule" id="PRU01091"/>
    </source>
</evidence>
<keyword evidence="4 7" id="KW-0238">DNA-binding</keyword>
<dbReference type="SMART" id="SM00448">
    <property type="entry name" value="REC"/>
    <property type="match status" value="1"/>
</dbReference>
<dbReference type="GO" id="GO:0005829">
    <property type="term" value="C:cytosol"/>
    <property type="evidence" value="ECO:0007669"/>
    <property type="project" value="TreeGrafter"/>
</dbReference>
<evidence type="ECO:0000256" key="3">
    <source>
        <dbReference type="ARBA" id="ARBA00023015"/>
    </source>
</evidence>
<dbReference type="Pfam" id="PF00072">
    <property type="entry name" value="Response_reg"/>
    <property type="match status" value="1"/>
</dbReference>
<dbReference type="PANTHER" id="PTHR48111:SF21">
    <property type="entry name" value="DNA-BINDING DUAL MASTER TRANSCRIPTIONAL REGULATOR RPAA"/>
    <property type="match status" value="1"/>
</dbReference>
<dbReference type="RefSeq" id="WP_046995381.1">
    <property type="nucleotide sequence ID" value="NZ_JAIQ01000006.1"/>
</dbReference>
<feature type="domain" description="OmpR/PhoB-type" evidence="9">
    <location>
        <begin position="122"/>
        <end position="216"/>
    </location>
</feature>
<reference evidence="10 11" key="1">
    <citation type="submission" date="2014-01" db="EMBL/GenBank/DDBJ databases">
        <title>Development of a Comparative Genomic Fingerprinting Assay for High Resolution Genotyping of Arcobacter butzleri.</title>
        <authorList>
            <person name="Webb A.L."/>
            <person name="Inglis G.D."/>
            <person name="Kruczkiewicz P."/>
            <person name="Selinger L.B."/>
            <person name="Taboada E.N."/>
        </authorList>
    </citation>
    <scope>NUCLEOTIDE SEQUENCE [LARGE SCALE GENOMIC DNA]</scope>
    <source>
        <strain evidence="10 11">L348</strain>
    </source>
</reference>
<keyword evidence="5" id="KW-0804">Transcription</keyword>
<dbReference type="CDD" id="cd00383">
    <property type="entry name" value="trans_reg_C"/>
    <property type="match status" value="1"/>
</dbReference>
<dbReference type="Pfam" id="PF00486">
    <property type="entry name" value="Trans_reg_C"/>
    <property type="match status" value="1"/>
</dbReference>
<comment type="caution">
    <text evidence="10">The sequence shown here is derived from an EMBL/GenBank/DDBJ whole genome shotgun (WGS) entry which is preliminary data.</text>
</comment>
<dbReference type="PROSITE" id="PS50110">
    <property type="entry name" value="RESPONSE_REGULATORY"/>
    <property type="match status" value="1"/>
</dbReference>
<feature type="modified residue" description="4-aspartylphosphate" evidence="6">
    <location>
        <position position="50"/>
    </location>
</feature>
<evidence type="ECO:0000256" key="5">
    <source>
        <dbReference type="ARBA" id="ARBA00023163"/>
    </source>
</evidence>
<evidence type="ECO:0000256" key="1">
    <source>
        <dbReference type="ARBA" id="ARBA00022553"/>
    </source>
</evidence>
<keyword evidence="2" id="KW-0902">Two-component regulatory system</keyword>
<organism evidence="10 11">
    <name type="scientific">Aliarcobacter butzleri L348</name>
    <dbReference type="NCBI Taxonomy" id="1447256"/>
    <lineage>
        <taxon>Bacteria</taxon>
        <taxon>Pseudomonadati</taxon>
        <taxon>Campylobacterota</taxon>
        <taxon>Epsilonproteobacteria</taxon>
        <taxon>Campylobacterales</taxon>
        <taxon>Arcobacteraceae</taxon>
        <taxon>Aliarcobacter</taxon>
    </lineage>
</organism>
<dbReference type="InterPro" id="IPR011006">
    <property type="entry name" value="CheY-like_superfamily"/>
</dbReference>
<keyword evidence="3" id="KW-0805">Transcription regulation</keyword>
<keyword evidence="1 6" id="KW-0597">Phosphoprotein</keyword>
<dbReference type="PROSITE" id="PS51755">
    <property type="entry name" value="OMPR_PHOB"/>
    <property type="match status" value="1"/>
</dbReference>
<evidence type="ECO:0000256" key="6">
    <source>
        <dbReference type="PROSITE-ProRule" id="PRU00169"/>
    </source>
</evidence>
<dbReference type="InterPro" id="IPR039420">
    <property type="entry name" value="WalR-like"/>
</dbReference>
<sequence>MKILLLEDELLLNNAISEYLRNIGHMVESFQDGQDVLDNIDSSFDLLILDINVPTVDGFGVLSHLNSKKIHIPTIFISALVDIEDITKAYNLGCREYIKKPFHLGELGIKINQILKKEQNNTSHIRFSENYSYSKDKQTLYFNGEPQNLTKKQLEIIHILALNINMIVDFERFRVDVWDAENIDNPTIRAEISRLKKALKEDFIKNIRGLGYKIDRYYSV</sequence>
<feature type="DNA-binding region" description="OmpR/PhoB-type" evidence="7">
    <location>
        <begin position="122"/>
        <end position="216"/>
    </location>
</feature>
<evidence type="ECO:0000256" key="2">
    <source>
        <dbReference type="ARBA" id="ARBA00023012"/>
    </source>
</evidence>
<dbReference type="PANTHER" id="PTHR48111">
    <property type="entry name" value="REGULATOR OF RPOS"/>
    <property type="match status" value="1"/>
</dbReference>
<dbReference type="InterPro" id="IPR001789">
    <property type="entry name" value="Sig_transdc_resp-reg_receiver"/>
</dbReference>
<dbReference type="EMBL" id="JAIQ01000006">
    <property type="protein sequence ID" value="KLE02754.1"/>
    <property type="molecule type" value="Genomic_DNA"/>
</dbReference>
<dbReference type="Gene3D" id="3.40.50.2300">
    <property type="match status" value="1"/>
</dbReference>
<dbReference type="GO" id="GO:0032993">
    <property type="term" value="C:protein-DNA complex"/>
    <property type="evidence" value="ECO:0007669"/>
    <property type="project" value="TreeGrafter"/>
</dbReference>